<comment type="caution">
    <text evidence="1">The sequence shown here is derived from an EMBL/GenBank/DDBJ whole genome shotgun (WGS) entry which is preliminary data.</text>
</comment>
<reference evidence="1" key="1">
    <citation type="submission" date="2021-02" db="EMBL/GenBank/DDBJ databases">
        <authorList>
            <person name="Nowell W R."/>
        </authorList>
    </citation>
    <scope>NUCLEOTIDE SEQUENCE</scope>
</reference>
<dbReference type="AlphaFoldDB" id="A0A814E120"/>
<sequence length="148" mass="17379">MSCPLVIVWLDIHANEPVSSFRGKLMHDLHEYVKIFTDSQSCITFIQSEIHKKIFFILSGSFGSEVVPIVYDLQQIQQIYLFCGAISSHVNWAIDYTDKMYMFDHENDLLERLYREIEAFLRKSAHFYLQQADLFRDRVQDFTQGPCG</sequence>
<proteinExistence type="predicted"/>
<accession>A0A814E120</accession>
<keyword evidence="2" id="KW-1185">Reference proteome</keyword>
<dbReference type="EMBL" id="CAJNOR010000616">
    <property type="protein sequence ID" value="CAF0962803.1"/>
    <property type="molecule type" value="Genomic_DNA"/>
</dbReference>
<dbReference type="Proteomes" id="UP000663828">
    <property type="component" value="Unassembled WGS sequence"/>
</dbReference>
<evidence type="ECO:0000313" key="1">
    <source>
        <dbReference type="EMBL" id="CAF0962803.1"/>
    </source>
</evidence>
<organism evidence="1 2">
    <name type="scientific">Adineta ricciae</name>
    <name type="common">Rotifer</name>
    <dbReference type="NCBI Taxonomy" id="249248"/>
    <lineage>
        <taxon>Eukaryota</taxon>
        <taxon>Metazoa</taxon>
        <taxon>Spiralia</taxon>
        <taxon>Gnathifera</taxon>
        <taxon>Rotifera</taxon>
        <taxon>Eurotatoria</taxon>
        <taxon>Bdelloidea</taxon>
        <taxon>Adinetida</taxon>
        <taxon>Adinetidae</taxon>
        <taxon>Adineta</taxon>
    </lineage>
</organism>
<name>A0A814E120_ADIRI</name>
<protein>
    <submittedName>
        <fullName evidence="1">Uncharacterized protein</fullName>
    </submittedName>
</protein>
<evidence type="ECO:0000313" key="2">
    <source>
        <dbReference type="Proteomes" id="UP000663828"/>
    </source>
</evidence>
<gene>
    <name evidence="1" type="ORF">XAT740_LOCUS11269</name>
</gene>